<organism evidence="2 3">
    <name type="scientific">Euplotes crassus</name>
    <dbReference type="NCBI Taxonomy" id="5936"/>
    <lineage>
        <taxon>Eukaryota</taxon>
        <taxon>Sar</taxon>
        <taxon>Alveolata</taxon>
        <taxon>Ciliophora</taxon>
        <taxon>Intramacronucleata</taxon>
        <taxon>Spirotrichea</taxon>
        <taxon>Hypotrichia</taxon>
        <taxon>Euplotida</taxon>
        <taxon>Euplotidae</taxon>
        <taxon>Moneuplotes</taxon>
    </lineage>
</organism>
<gene>
    <name evidence="2" type="ORF">ECRASSUSDP1_LOCUS25181</name>
</gene>
<feature type="region of interest" description="Disordered" evidence="1">
    <location>
        <begin position="196"/>
        <end position="236"/>
    </location>
</feature>
<feature type="compositionally biased region" description="Basic and acidic residues" evidence="1">
    <location>
        <begin position="89"/>
        <end position="98"/>
    </location>
</feature>
<dbReference type="AlphaFoldDB" id="A0AAD1Y657"/>
<feature type="region of interest" description="Disordered" evidence="1">
    <location>
        <begin position="274"/>
        <end position="295"/>
    </location>
</feature>
<protein>
    <submittedName>
        <fullName evidence="2">Uncharacterized protein</fullName>
    </submittedName>
</protein>
<evidence type="ECO:0000313" key="2">
    <source>
        <dbReference type="EMBL" id="CAI2383672.1"/>
    </source>
</evidence>
<feature type="region of interest" description="Disordered" evidence="1">
    <location>
        <begin position="44"/>
        <end position="139"/>
    </location>
</feature>
<reference evidence="2" key="1">
    <citation type="submission" date="2023-07" db="EMBL/GenBank/DDBJ databases">
        <authorList>
            <consortium name="AG Swart"/>
            <person name="Singh M."/>
            <person name="Singh A."/>
            <person name="Seah K."/>
            <person name="Emmerich C."/>
        </authorList>
    </citation>
    <scope>NUCLEOTIDE SEQUENCE</scope>
    <source>
        <strain evidence="2">DP1</strain>
    </source>
</reference>
<feature type="compositionally biased region" description="Polar residues" evidence="1">
    <location>
        <begin position="109"/>
        <end position="121"/>
    </location>
</feature>
<evidence type="ECO:0000313" key="3">
    <source>
        <dbReference type="Proteomes" id="UP001295684"/>
    </source>
</evidence>
<dbReference type="EMBL" id="CAMPGE010025972">
    <property type="protein sequence ID" value="CAI2383672.1"/>
    <property type="molecule type" value="Genomic_DNA"/>
</dbReference>
<feature type="compositionally biased region" description="Polar residues" evidence="1">
    <location>
        <begin position="226"/>
        <end position="236"/>
    </location>
</feature>
<dbReference type="Proteomes" id="UP001295684">
    <property type="component" value="Unassembled WGS sequence"/>
</dbReference>
<sequence>MDDVQFLFQEVRESYKVLSNPYSSISSQDLGNTRLVLFQRFKKRKNRTKNSKMNQGITKENTIRPLSISKLLPESDYKTGNYTGNASHKPGDSREKSPRQKRLALQGDPQRSSFIRGNTIPTKEFLNHPLKPPPDQKEVSISEVYSDSELEHIEEEPQADFDDISEKYKFRKRSQTNLRFEFSPRIDAIKDNFTIQASPIPKPPDFKTPKKLKEPNPTEKPETLNPMLQITSNPPHKNTTKPITNTQLVIPQIQHKTIQKPMKISSSISSIHSKIKNKASSPQKVTKAVQKKDII</sequence>
<evidence type="ECO:0000256" key="1">
    <source>
        <dbReference type="SAM" id="MobiDB-lite"/>
    </source>
</evidence>
<name>A0AAD1Y657_EUPCR</name>
<comment type="caution">
    <text evidence="2">The sequence shown here is derived from an EMBL/GenBank/DDBJ whole genome shotgun (WGS) entry which is preliminary data.</text>
</comment>
<accession>A0AAD1Y657</accession>
<proteinExistence type="predicted"/>
<keyword evidence="3" id="KW-1185">Reference proteome</keyword>
<feature type="compositionally biased region" description="Polar residues" evidence="1">
    <location>
        <begin position="51"/>
        <end position="60"/>
    </location>
</feature>
<feature type="compositionally biased region" description="Basic and acidic residues" evidence="1">
    <location>
        <begin position="204"/>
        <end position="222"/>
    </location>
</feature>